<feature type="compositionally biased region" description="Low complexity" evidence="3">
    <location>
        <begin position="138"/>
        <end position="148"/>
    </location>
</feature>
<comment type="caution">
    <text evidence="4">The sequence shown here is derived from an EMBL/GenBank/DDBJ whole genome shotgun (WGS) entry which is preliminary data.</text>
</comment>
<keyword evidence="5" id="KW-1185">Reference proteome</keyword>
<dbReference type="AlphaFoldDB" id="A0A7D9JAJ1"/>
<feature type="region of interest" description="Disordered" evidence="3">
    <location>
        <begin position="168"/>
        <end position="215"/>
    </location>
</feature>
<dbReference type="InterPro" id="IPR013761">
    <property type="entry name" value="SAM/pointed_sf"/>
</dbReference>
<dbReference type="PANTHER" id="PTHR24201">
    <property type="entry name" value="ANK_REP_REGION DOMAIN-CONTAINING PROTEIN"/>
    <property type="match status" value="1"/>
</dbReference>
<dbReference type="SMART" id="SM00248">
    <property type="entry name" value="ANK"/>
    <property type="match status" value="2"/>
</dbReference>
<feature type="compositionally biased region" description="Acidic residues" evidence="3">
    <location>
        <begin position="294"/>
        <end position="305"/>
    </location>
</feature>
<evidence type="ECO:0000256" key="2">
    <source>
        <dbReference type="ARBA" id="ARBA00023043"/>
    </source>
</evidence>
<feature type="compositionally biased region" description="Low complexity" evidence="3">
    <location>
        <begin position="276"/>
        <end position="291"/>
    </location>
</feature>
<keyword evidence="2" id="KW-0040">ANK repeat</keyword>
<protein>
    <submittedName>
        <fullName evidence="4">Usher syndrome type-1G</fullName>
    </submittedName>
</protein>
<dbReference type="OrthoDB" id="76949at2759"/>
<dbReference type="SUPFAM" id="SSF48403">
    <property type="entry name" value="Ankyrin repeat"/>
    <property type="match status" value="1"/>
</dbReference>
<sequence length="383" mass="42589">GDPDKPCYDGSTSVHLAAACGQFHCLVFLTKFGSNIWSLDNQYHTPLEEAAARGQLDCVQYLDRVVAEQMLHHRARANKQKKDAEKIARKRMKKVERHQKKRDKEYAKRVRKQNGVIVNDSKENVPNEQWTAEKNRRNSNSSSAANSSGFESMRRAQSLEHFTQITGMKGGKSSARSAQNNRPNSVQGSLRKTFLGPRTRSASASSMNGGKSRSLTSLDSANIILQPRAVRSGNGNFVGRPKDQYLVRSSDGRGNSFTSIENMQKFGSLSSYNSRTSTAPSSRYSWSSSRSMDSDVDTDNDDELQTNDPKLAPLMTFLASLNLEQFTVTMKRESIDMKALALCTDNDLKSAGIPLGPRRKILEAIERRQKACAEPGAMMDTHL</sequence>
<feature type="compositionally biased region" description="Basic and acidic residues" evidence="3">
    <location>
        <begin position="120"/>
        <end position="136"/>
    </location>
</feature>
<name>A0A7D9JAJ1_PARCT</name>
<accession>A0A7D9JAJ1</accession>
<feature type="region of interest" description="Disordered" evidence="3">
    <location>
        <begin position="74"/>
        <end position="153"/>
    </location>
</feature>
<dbReference type="Pfam" id="PF12796">
    <property type="entry name" value="Ank_2"/>
    <property type="match status" value="1"/>
</dbReference>
<feature type="compositionally biased region" description="Polar residues" evidence="3">
    <location>
        <begin position="200"/>
        <end position="215"/>
    </location>
</feature>
<gene>
    <name evidence="4" type="ORF">PACLA_8A020136</name>
</gene>
<dbReference type="Proteomes" id="UP001152795">
    <property type="component" value="Unassembled WGS sequence"/>
</dbReference>
<dbReference type="PROSITE" id="PS50088">
    <property type="entry name" value="ANK_REPEAT"/>
    <property type="match status" value="1"/>
</dbReference>
<feature type="compositionally biased region" description="Polar residues" evidence="3">
    <location>
        <begin position="252"/>
        <end position="275"/>
    </location>
</feature>
<feature type="compositionally biased region" description="Basic residues" evidence="3">
    <location>
        <begin position="88"/>
        <end position="101"/>
    </location>
</feature>
<evidence type="ECO:0000256" key="3">
    <source>
        <dbReference type="SAM" id="MobiDB-lite"/>
    </source>
</evidence>
<dbReference type="Gene3D" id="1.25.40.20">
    <property type="entry name" value="Ankyrin repeat-containing domain"/>
    <property type="match status" value="1"/>
</dbReference>
<feature type="region of interest" description="Disordered" evidence="3">
    <location>
        <begin position="234"/>
        <end position="308"/>
    </location>
</feature>
<dbReference type="SUPFAM" id="SSF47769">
    <property type="entry name" value="SAM/Pointed domain"/>
    <property type="match status" value="1"/>
</dbReference>
<dbReference type="EMBL" id="CACRXK020013588">
    <property type="protein sequence ID" value="CAB4025406.1"/>
    <property type="molecule type" value="Genomic_DNA"/>
</dbReference>
<dbReference type="InterPro" id="IPR036770">
    <property type="entry name" value="Ankyrin_rpt-contain_sf"/>
</dbReference>
<reference evidence="4" key="1">
    <citation type="submission" date="2020-04" db="EMBL/GenBank/DDBJ databases">
        <authorList>
            <person name="Alioto T."/>
            <person name="Alioto T."/>
            <person name="Gomez Garrido J."/>
        </authorList>
    </citation>
    <scope>NUCLEOTIDE SEQUENCE</scope>
    <source>
        <strain evidence="4">A484AB</strain>
    </source>
</reference>
<dbReference type="InterPro" id="IPR050776">
    <property type="entry name" value="Ank_Repeat/CDKN_Inhibitor"/>
</dbReference>
<dbReference type="PANTHER" id="PTHR24201:SF15">
    <property type="entry name" value="ANKYRIN REPEAT DOMAIN-CONTAINING PROTEIN 66"/>
    <property type="match status" value="1"/>
</dbReference>
<organism evidence="4 5">
    <name type="scientific">Paramuricea clavata</name>
    <name type="common">Red gorgonian</name>
    <name type="synonym">Violescent sea-whip</name>
    <dbReference type="NCBI Taxonomy" id="317549"/>
    <lineage>
        <taxon>Eukaryota</taxon>
        <taxon>Metazoa</taxon>
        <taxon>Cnidaria</taxon>
        <taxon>Anthozoa</taxon>
        <taxon>Octocorallia</taxon>
        <taxon>Malacalcyonacea</taxon>
        <taxon>Plexauridae</taxon>
        <taxon>Paramuricea</taxon>
    </lineage>
</organism>
<dbReference type="Gene3D" id="1.10.150.50">
    <property type="entry name" value="Transcription Factor, Ets-1"/>
    <property type="match status" value="1"/>
</dbReference>
<keyword evidence="1" id="KW-0677">Repeat</keyword>
<dbReference type="Pfam" id="PF00536">
    <property type="entry name" value="SAM_1"/>
    <property type="match status" value="1"/>
</dbReference>
<feature type="compositionally biased region" description="Polar residues" evidence="3">
    <location>
        <begin position="174"/>
        <end position="190"/>
    </location>
</feature>
<evidence type="ECO:0000256" key="1">
    <source>
        <dbReference type="ARBA" id="ARBA00022737"/>
    </source>
</evidence>
<evidence type="ECO:0000313" key="5">
    <source>
        <dbReference type="Proteomes" id="UP001152795"/>
    </source>
</evidence>
<dbReference type="InterPro" id="IPR001660">
    <property type="entry name" value="SAM"/>
</dbReference>
<proteinExistence type="predicted"/>
<dbReference type="SMART" id="SM00454">
    <property type="entry name" value="SAM"/>
    <property type="match status" value="1"/>
</dbReference>
<dbReference type="InterPro" id="IPR002110">
    <property type="entry name" value="Ankyrin_rpt"/>
</dbReference>
<evidence type="ECO:0000313" key="4">
    <source>
        <dbReference type="EMBL" id="CAB4025406.1"/>
    </source>
</evidence>
<feature type="non-terminal residue" evidence="4">
    <location>
        <position position="1"/>
    </location>
</feature>